<dbReference type="PRINTS" id="PR00039">
    <property type="entry name" value="HTHLYSR"/>
</dbReference>
<protein>
    <submittedName>
        <fullName evidence="8">HTH-type transcriptional activator AllS</fullName>
    </submittedName>
</protein>
<comment type="similarity">
    <text evidence="1">Belongs to the LysR transcriptional regulatory family.</text>
</comment>
<dbReference type="AlphaFoldDB" id="A0A379Z8C3"/>
<evidence type="ECO:0000256" key="2">
    <source>
        <dbReference type="ARBA" id="ARBA00022491"/>
    </source>
</evidence>
<dbReference type="InterPro" id="IPR000847">
    <property type="entry name" value="LysR_HTH_N"/>
</dbReference>
<dbReference type="Pfam" id="PF00126">
    <property type="entry name" value="HTH_1"/>
    <property type="match status" value="1"/>
</dbReference>
<feature type="region of interest" description="Disordered" evidence="6">
    <location>
        <begin position="75"/>
        <end position="101"/>
    </location>
</feature>
<sequence>MKSDLSALPAFVAVAEGGSFAAAAEKLHLTRSAVSKIVSRLEARLGVMLFMRTTRSLSLTDEGALYYEPLPAGVGKRSGGGKPARQRQDAGQRPAQSLGAGAVRPFVHCARVDGAGE</sequence>
<evidence type="ECO:0000256" key="6">
    <source>
        <dbReference type="SAM" id="MobiDB-lite"/>
    </source>
</evidence>
<dbReference type="EMBL" id="UGYK01000002">
    <property type="protein sequence ID" value="SUI56931.1"/>
    <property type="molecule type" value="Genomic_DNA"/>
</dbReference>
<evidence type="ECO:0000256" key="3">
    <source>
        <dbReference type="ARBA" id="ARBA00023015"/>
    </source>
</evidence>
<evidence type="ECO:0000313" key="9">
    <source>
        <dbReference type="Proteomes" id="UP000254765"/>
    </source>
</evidence>
<dbReference type="PROSITE" id="PS50931">
    <property type="entry name" value="HTH_LYSR"/>
    <property type="match status" value="1"/>
</dbReference>
<dbReference type="PANTHER" id="PTHR30537">
    <property type="entry name" value="HTH-TYPE TRANSCRIPTIONAL REGULATOR"/>
    <property type="match status" value="1"/>
</dbReference>
<evidence type="ECO:0000259" key="7">
    <source>
        <dbReference type="PROSITE" id="PS50931"/>
    </source>
</evidence>
<dbReference type="GO" id="GO:0003700">
    <property type="term" value="F:DNA-binding transcription factor activity"/>
    <property type="evidence" value="ECO:0007669"/>
    <property type="project" value="InterPro"/>
</dbReference>
<proteinExistence type="inferred from homology"/>
<evidence type="ECO:0000256" key="1">
    <source>
        <dbReference type="ARBA" id="ARBA00009437"/>
    </source>
</evidence>
<evidence type="ECO:0000313" key="8">
    <source>
        <dbReference type="EMBL" id="SUI56931.1"/>
    </source>
</evidence>
<dbReference type="Proteomes" id="UP000254765">
    <property type="component" value="Unassembled WGS sequence"/>
</dbReference>
<dbReference type="InterPro" id="IPR058163">
    <property type="entry name" value="LysR-type_TF_proteobact-type"/>
</dbReference>
<dbReference type="InterPro" id="IPR036390">
    <property type="entry name" value="WH_DNA-bd_sf"/>
</dbReference>
<keyword evidence="4" id="KW-0238">DNA-binding</keyword>
<dbReference type="InterPro" id="IPR036388">
    <property type="entry name" value="WH-like_DNA-bd_sf"/>
</dbReference>
<dbReference type="SUPFAM" id="SSF46785">
    <property type="entry name" value="Winged helix' DNA-binding domain"/>
    <property type="match status" value="1"/>
</dbReference>
<keyword evidence="2" id="KW-0678">Repressor</keyword>
<dbReference type="GO" id="GO:0003677">
    <property type="term" value="F:DNA binding"/>
    <property type="evidence" value="ECO:0007669"/>
    <property type="project" value="UniProtKB-KW"/>
</dbReference>
<name>A0A379Z8C3_SERMA</name>
<evidence type="ECO:0000256" key="4">
    <source>
        <dbReference type="ARBA" id="ARBA00023125"/>
    </source>
</evidence>
<accession>A0A379Z8C3</accession>
<dbReference type="FunFam" id="1.10.10.10:FF:000001">
    <property type="entry name" value="LysR family transcriptional regulator"/>
    <property type="match status" value="1"/>
</dbReference>
<dbReference type="Gene3D" id="1.10.10.10">
    <property type="entry name" value="Winged helix-like DNA-binding domain superfamily/Winged helix DNA-binding domain"/>
    <property type="match status" value="1"/>
</dbReference>
<gene>
    <name evidence="8" type="primary">allS_4</name>
    <name evidence="8" type="ORF">NCTC10211_03339</name>
</gene>
<reference evidence="8 9" key="1">
    <citation type="submission" date="2018-06" db="EMBL/GenBank/DDBJ databases">
        <authorList>
            <consortium name="Pathogen Informatics"/>
            <person name="Doyle S."/>
        </authorList>
    </citation>
    <scope>NUCLEOTIDE SEQUENCE [LARGE SCALE GENOMIC DNA]</scope>
    <source>
        <strain evidence="8 9">NCTC10211</strain>
    </source>
</reference>
<organism evidence="8 9">
    <name type="scientific">Serratia marcescens</name>
    <dbReference type="NCBI Taxonomy" id="615"/>
    <lineage>
        <taxon>Bacteria</taxon>
        <taxon>Pseudomonadati</taxon>
        <taxon>Pseudomonadota</taxon>
        <taxon>Gammaproteobacteria</taxon>
        <taxon>Enterobacterales</taxon>
        <taxon>Yersiniaceae</taxon>
        <taxon>Serratia</taxon>
    </lineage>
</organism>
<keyword evidence="5" id="KW-0804">Transcription</keyword>
<keyword evidence="3" id="KW-0805">Transcription regulation</keyword>
<dbReference type="PANTHER" id="PTHR30537:SF5">
    <property type="entry name" value="HTH-TYPE TRANSCRIPTIONAL ACTIVATOR TTDR-RELATED"/>
    <property type="match status" value="1"/>
</dbReference>
<evidence type="ECO:0000256" key="5">
    <source>
        <dbReference type="ARBA" id="ARBA00023163"/>
    </source>
</evidence>
<feature type="domain" description="HTH lysR-type" evidence="7">
    <location>
        <begin position="1"/>
        <end position="60"/>
    </location>
</feature>